<dbReference type="RefSeq" id="WP_097136975.1">
    <property type="nucleotide sequence ID" value="NZ_OBQD01000003.1"/>
</dbReference>
<dbReference type="InterPro" id="IPR054707">
    <property type="entry name" value="DhpH_subs-bd"/>
</dbReference>
<organism evidence="2 3">
    <name type="scientific">Rhizobium subbaraonis</name>
    <dbReference type="NCBI Taxonomy" id="908946"/>
    <lineage>
        <taxon>Bacteria</taxon>
        <taxon>Pseudomonadati</taxon>
        <taxon>Pseudomonadota</taxon>
        <taxon>Alphaproteobacteria</taxon>
        <taxon>Hyphomicrobiales</taxon>
        <taxon>Rhizobiaceae</taxon>
        <taxon>Rhizobium/Agrobacterium group</taxon>
        <taxon>Rhizobium</taxon>
    </lineage>
</organism>
<feature type="domain" description="2,6-dihydroxypyridine 3-monooxygenase substrate binding" evidence="1">
    <location>
        <begin position="165"/>
        <end position="291"/>
    </location>
</feature>
<accession>A0A285U5X9</accession>
<dbReference type="AlphaFoldDB" id="A0A285U5X9"/>
<dbReference type="PANTHER" id="PTHR47469">
    <property type="entry name" value="MONOOXYGENASE-LIKE"/>
    <property type="match status" value="1"/>
</dbReference>
<dbReference type="InterPro" id="IPR053212">
    <property type="entry name" value="DHP_3-monooxygenase"/>
</dbReference>
<dbReference type="Proteomes" id="UP000219167">
    <property type="component" value="Unassembled WGS sequence"/>
</dbReference>
<gene>
    <name evidence="2" type="ORF">SAMN05892877_103126</name>
</gene>
<name>A0A285U5X9_9HYPH</name>
<evidence type="ECO:0000259" key="1">
    <source>
        <dbReference type="Pfam" id="PF22607"/>
    </source>
</evidence>
<dbReference type="SUPFAM" id="SSF51905">
    <property type="entry name" value="FAD/NAD(P)-binding domain"/>
    <property type="match status" value="1"/>
</dbReference>
<dbReference type="PRINTS" id="PR00420">
    <property type="entry name" value="RNGMNOXGNASE"/>
</dbReference>
<proteinExistence type="predicted"/>
<keyword evidence="3" id="KW-1185">Reference proteome</keyword>
<reference evidence="2 3" key="1">
    <citation type="submission" date="2017-08" db="EMBL/GenBank/DDBJ databases">
        <authorList>
            <person name="de Groot N.N."/>
        </authorList>
    </citation>
    <scope>NUCLEOTIDE SEQUENCE [LARGE SCALE GENOMIC DNA]</scope>
    <source>
        <strain evidence="2 3">JC85</strain>
    </source>
</reference>
<evidence type="ECO:0000313" key="2">
    <source>
        <dbReference type="EMBL" id="SOC36788.1"/>
    </source>
</evidence>
<dbReference type="SUPFAM" id="SSF54373">
    <property type="entry name" value="FAD-linked reductases, C-terminal domain"/>
    <property type="match status" value="1"/>
</dbReference>
<dbReference type="Pfam" id="PF22607">
    <property type="entry name" value="FAD_binding-like"/>
    <property type="match status" value="1"/>
</dbReference>
<dbReference type="PANTHER" id="PTHR47469:SF2">
    <property type="entry name" value="OS06G0597600 PROTEIN"/>
    <property type="match status" value="1"/>
</dbReference>
<dbReference type="EMBL" id="OBQD01000003">
    <property type="protein sequence ID" value="SOC36788.1"/>
    <property type="molecule type" value="Genomic_DNA"/>
</dbReference>
<protein>
    <submittedName>
        <fullName evidence="2">2-polyprenyl-6-methoxyphenol hydroxylase-like FAD-dependent oxidoreductase</fullName>
    </submittedName>
</protein>
<dbReference type="Gene3D" id="3.30.9.60">
    <property type="match status" value="1"/>
</dbReference>
<dbReference type="OrthoDB" id="5499180at2"/>
<dbReference type="NCBIfam" id="NF005566">
    <property type="entry name" value="PRK07236.1"/>
    <property type="match status" value="1"/>
</dbReference>
<evidence type="ECO:0000313" key="3">
    <source>
        <dbReference type="Proteomes" id="UP000219167"/>
    </source>
</evidence>
<dbReference type="InterPro" id="IPR036188">
    <property type="entry name" value="FAD/NAD-bd_sf"/>
</dbReference>
<sequence>MKRLRVRVVGGSLGGLFAAILLQRDGHDVIVYERSAAGLGGRGAGLVGQHDLYDVLGRIGLRELAQVGVEAFERIYLDADGRISGRIRASQTQISWDVLYEGVSSMLAPGSHLLGRKVRRVTDGERQASVMFADGTTDTADLVVGADGLGSVTRGAVNTLTQNDYAGYVAWRGLIPEGKLPSGSAILKDRFAFFVMAGIHVLGYLVPGPRGEMLPGERRYNWVWYRKVAAGEIESLFTGQNGRANRFSLPRGELSRDRLETLRMDAARLLPPQFALAVTAEDEPWIQGIFDYRADRMAGNAVALVGDAAFVVRPHTAMGASKAAGDAMALRDSLARSQSVDEALRRYAALRMPVGEEIASYGRRLGASAL</sequence>
<dbReference type="Pfam" id="PF13450">
    <property type="entry name" value="NAD_binding_8"/>
    <property type="match status" value="1"/>
</dbReference>
<dbReference type="Gene3D" id="3.50.50.60">
    <property type="entry name" value="FAD/NAD(P)-binding domain"/>
    <property type="match status" value="2"/>
</dbReference>